<evidence type="ECO:0000256" key="1">
    <source>
        <dbReference type="SAM" id="SignalP"/>
    </source>
</evidence>
<dbReference type="OrthoDB" id="3909689at2759"/>
<evidence type="ECO:0000313" key="3">
    <source>
        <dbReference type="EMBL" id="EPE35418.1"/>
    </source>
</evidence>
<dbReference type="eggNOG" id="ENOG502SJDB">
    <property type="taxonomic scope" value="Eukaryota"/>
</dbReference>
<dbReference type="Proteomes" id="UP000016922">
    <property type="component" value="Unassembled WGS sequence"/>
</dbReference>
<dbReference type="PROSITE" id="PS00028">
    <property type="entry name" value="ZINC_FINGER_C2H2_1"/>
    <property type="match status" value="1"/>
</dbReference>
<proteinExistence type="predicted"/>
<feature type="domain" description="C2H2-type" evidence="2">
    <location>
        <begin position="138"/>
        <end position="159"/>
    </location>
</feature>
<dbReference type="InterPro" id="IPR013087">
    <property type="entry name" value="Znf_C2H2_type"/>
</dbReference>
<protein>
    <recommendedName>
        <fullName evidence="2">C2H2-type domain-containing protein</fullName>
    </recommendedName>
</protein>
<dbReference type="OMA" id="AYITFAW"/>
<accession>S3EAR7</accession>
<evidence type="ECO:0000259" key="2">
    <source>
        <dbReference type="PROSITE" id="PS00028"/>
    </source>
</evidence>
<name>S3EAR7_GLAL2</name>
<evidence type="ECO:0000313" key="4">
    <source>
        <dbReference type="Proteomes" id="UP000016922"/>
    </source>
</evidence>
<dbReference type="KEGG" id="glz:GLAREA_11117"/>
<keyword evidence="4" id="KW-1185">Reference proteome</keyword>
<reference evidence="3 4" key="1">
    <citation type="journal article" date="2013" name="BMC Genomics">
        <title>Genomics-driven discovery of the pneumocandin biosynthetic gene cluster in the fungus Glarea lozoyensis.</title>
        <authorList>
            <person name="Chen L."/>
            <person name="Yue Q."/>
            <person name="Zhang X."/>
            <person name="Xiang M."/>
            <person name="Wang C."/>
            <person name="Li S."/>
            <person name="Che Y."/>
            <person name="Ortiz-Lopez F.J."/>
            <person name="Bills G.F."/>
            <person name="Liu X."/>
            <person name="An Z."/>
        </authorList>
    </citation>
    <scope>NUCLEOTIDE SEQUENCE [LARGE SCALE GENOMIC DNA]</scope>
    <source>
        <strain evidence="4">ATCC 20868 / MF5171</strain>
    </source>
</reference>
<organism evidence="3 4">
    <name type="scientific">Glarea lozoyensis (strain ATCC 20868 / MF5171)</name>
    <dbReference type="NCBI Taxonomy" id="1116229"/>
    <lineage>
        <taxon>Eukaryota</taxon>
        <taxon>Fungi</taxon>
        <taxon>Dikarya</taxon>
        <taxon>Ascomycota</taxon>
        <taxon>Pezizomycotina</taxon>
        <taxon>Leotiomycetes</taxon>
        <taxon>Helotiales</taxon>
        <taxon>Helotiaceae</taxon>
        <taxon>Glarea</taxon>
    </lineage>
</organism>
<feature type="signal peptide" evidence="1">
    <location>
        <begin position="1"/>
        <end position="15"/>
    </location>
</feature>
<dbReference type="GeneID" id="19470159"/>
<dbReference type="AlphaFoldDB" id="S3EAR7"/>
<dbReference type="RefSeq" id="XP_008077497.1">
    <property type="nucleotide sequence ID" value="XM_008079306.1"/>
</dbReference>
<sequence>MGLTALVHGFKLSVAAFDAFLEANGRNGTCGYKTTPEDDADIATLFRDKGVDCEVRVFIPHLAGFNLPHHLYVCYDWIFVLVTKEIEGELEKPIPASFEEMRRKLGAESGISKYIVVNDDVLWAPEELVKWNTAPIKCGVCDDSFESWQRRMKHRHDQHGILEEFDPLPDC</sequence>
<dbReference type="HOGENOM" id="CLU_1563004_0_0_1"/>
<dbReference type="EMBL" id="KE145354">
    <property type="protein sequence ID" value="EPE35418.1"/>
    <property type="molecule type" value="Genomic_DNA"/>
</dbReference>
<gene>
    <name evidence="3" type="ORF">GLAREA_11117</name>
</gene>
<feature type="chain" id="PRO_5013017305" description="C2H2-type domain-containing protein" evidence="1">
    <location>
        <begin position="16"/>
        <end position="171"/>
    </location>
</feature>
<keyword evidence="1" id="KW-0732">Signal</keyword>
<dbReference type="STRING" id="1116229.S3EAR7"/>